<evidence type="ECO:0000313" key="3">
    <source>
        <dbReference type="EMBL" id="KKM85268.1"/>
    </source>
</evidence>
<dbReference type="EMBL" id="LAZR01007438">
    <property type="protein sequence ID" value="KKM85268.1"/>
    <property type="molecule type" value="Genomic_DNA"/>
</dbReference>
<dbReference type="GO" id="GO:0006260">
    <property type="term" value="P:DNA replication"/>
    <property type="evidence" value="ECO:0007669"/>
    <property type="project" value="InterPro"/>
</dbReference>
<accession>A0A0F9KU81</accession>
<protein>
    <recommendedName>
        <fullName evidence="2">Bacteriophage lambda Replication protein O N-terminal domain-containing protein</fullName>
    </recommendedName>
</protein>
<evidence type="ECO:0000259" key="2">
    <source>
        <dbReference type="Pfam" id="PF04492"/>
    </source>
</evidence>
<dbReference type="Pfam" id="PF04492">
    <property type="entry name" value="Phage_rep_O"/>
    <property type="match status" value="1"/>
</dbReference>
<evidence type="ECO:0000256" key="1">
    <source>
        <dbReference type="SAM" id="MobiDB-lite"/>
    </source>
</evidence>
<sequence length="231" mass="26001">MRNPYRKLSNLNIQPEKGTRRIANDLFIALIMAGFNEVEYRILMMIINDAWGWQKQTVNFTFQEMADFLTVTRPTIIKYVRLLELKQVLIVDRQLVNGHLPVNMYSINKFYDTWQAITSKPPFTTTGKPLFTSSTVQLVNEIVSTGIRSSLKLVNDGLPPAVVLKKERKERAELSKSAALPDDNGKGKSSADEGQTELDSLGKKYAKKNKLKTVLDEPAPAAESEDPLFGP</sequence>
<dbReference type="Gene3D" id="1.10.10.10">
    <property type="entry name" value="Winged helix-like DNA-binding domain superfamily/Winged helix DNA-binding domain"/>
    <property type="match status" value="1"/>
</dbReference>
<comment type="caution">
    <text evidence="3">The sequence shown here is derived from an EMBL/GenBank/DDBJ whole genome shotgun (WGS) entry which is preliminary data.</text>
</comment>
<dbReference type="InterPro" id="IPR036388">
    <property type="entry name" value="WH-like_DNA-bd_sf"/>
</dbReference>
<dbReference type="InterPro" id="IPR006497">
    <property type="entry name" value="Phage_lambda_VrpO_N"/>
</dbReference>
<feature type="region of interest" description="Disordered" evidence="1">
    <location>
        <begin position="173"/>
        <end position="231"/>
    </location>
</feature>
<organism evidence="3">
    <name type="scientific">marine sediment metagenome</name>
    <dbReference type="NCBI Taxonomy" id="412755"/>
    <lineage>
        <taxon>unclassified sequences</taxon>
        <taxon>metagenomes</taxon>
        <taxon>ecological metagenomes</taxon>
    </lineage>
</organism>
<name>A0A0F9KU81_9ZZZZ</name>
<proteinExistence type="predicted"/>
<gene>
    <name evidence="3" type="ORF">LCGC14_1290730</name>
</gene>
<feature type="domain" description="Bacteriophage lambda Replication protein O N-terminal" evidence="2">
    <location>
        <begin position="17"/>
        <end position="114"/>
    </location>
</feature>
<dbReference type="AlphaFoldDB" id="A0A0F9KU81"/>
<reference evidence="3" key="1">
    <citation type="journal article" date="2015" name="Nature">
        <title>Complex archaea that bridge the gap between prokaryotes and eukaryotes.</title>
        <authorList>
            <person name="Spang A."/>
            <person name="Saw J.H."/>
            <person name="Jorgensen S.L."/>
            <person name="Zaremba-Niedzwiedzka K."/>
            <person name="Martijn J."/>
            <person name="Lind A.E."/>
            <person name="van Eijk R."/>
            <person name="Schleper C."/>
            <person name="Guy L."/>
            <person name="Ettema T.J."/>
        </authorList>
    </citation>
    <scope>NUCLEOTIDE SEQUENCE</scope>
</reference>